<reference evidence="1 2" key="1">
    <citation type="journal article" date="2014" name="Appl. Environ. Microbiol.">
        <title>Insights into the Microbial Degradation of Rubber and Gutta-Percha by Analysis of the Complete Genome of Nocardia nova SH22a.</title>
        <authorList>
            <person name="Luo Q."/>
            <person name="Hiessl S."/>
            <person name="Poehlein A."/>
            <person name="Daniel R."/>
            <person name="Steinbuchel A."/>
        </authorList>
    </citation>
    <scope>NUCLEOTIDE SEQUENCE [LARGE SCALE GENOMIC DNA]</scope>
    <source>
        <strain evidence="1">SH22a</strain>
    </source>
</reference>
<protein>
    <recommendedName>
        <fullName evidence="3">DUF2247 domain-containing protein</fullName>
    </recommendedName>
</protein>
<gene>
    <name evidence="1" type="ORF">NONO_c08990</name>
</gene>
<dbReference type="HOGENOM" id="CLU_124837_1_0_11"/>
<dbReference type="PIRSF" id="PIRSF015278">
    <property type="entry name" value="UCP015278"/>
    <property type="match status" value="1"/>
</dbReference>
<dbReference type="EMBL" id="CP006850">
    <property type="protein sequence ID" value="AHH15706.1"/>
    <property type="molecule type" value="Genomic_DNA"/>
</dbReference>
<name>W5TEN4_9NOCA</name>
<proteinExistence type="predicted"/>
<accession>W5TEN4</accession>
<dbReference type="InterPro" id="IPR016630">
    <property type="entry name" value="UCP015278"/>
</dbReference>
<sequence>MSDKLVQFHLPASFIGSRARLTPGELQYGYRNDWLSAEDVVRIATEYVVPETDSLKAVEALSLLLSDELDRVPELVEQLTADVESVWTYLAVAWVYEHPADFDDNPIQAVEMLYADFGCPAEMEPFVPFMPPPPGGKPGPEGLDERLRSYLTESWDRFKTARIQD</sequence>
<organism evidence="1 2">
    <name type="scientific">Nocardia nova SH22a</name>
    <dbReference type="NCBI Taxonomy" id="1415166"/>
    <lineage>
        <taxon>Bacteria</taxon>
        <taxon>Bacillati</taxon>
        <taxon>Actinomycetota</taxon>
        <taxon>Actinomycetes</taxon>
        <taxon>Mycobacteriales</taxon>
        <taxon>Nocardiaceae</taxon>
        <taxon>Nocardia</taxon>
    </lineage>
</organism>
<dbReference type="KEGG" id="nno:NONO_c08990"/>
<dbReference type="Proteomes" id="UP000019150">
    <property type="component" value="Chromosome"/>
</dbReference>
<dbReference type="Pfam" id="PF10004">
    <property type="entry name" value="DUF2247"/>
    <property type="match status" value="1"/>
</dbReference>
<dbReference type="PATRIC" id="fig|1415166.3.peg.910"/>
<dbReference type="RefSeq" id="WP_025347227.1">
    <property type="nucleotide sequence ID" value="NZ_CP006850.1"/>
</dbReference>
<dbReference type="OrthoDB" id="8480728at2"/>
<evidence type="ECO:0000313" key="2">
    <source>
        <dbReference type="Proteomes" id="UP000019150"/>
    </source>
</evidence>
<keyword evidence="2" id="KW-1185">Reference proteome</keyword>
<evidence type="ECO:0000313" key="1">
    <source>
        <dbReference type="EMBL" id="AHH15706.1"/>
    </source>
</evidence>
<dbReference type="eggNOG" id="COG4304">
    <property type="taxonomic scope" value="Bacteria"/>
</dbReference>
<dbReference type="AlphaFoldDB" id="W5TEN4"/>
<evidence type="ECO:0008006" key="3">
    <source>
        <dbReference type="Google" id="ProtNLM"/>
    </source>
</evidence>